<reference evidence="2 3" key="1">
    <citation type="journal article" date="2019" name="Sci. Rep.">
        <title>Orb-weaving spider Araneus ventricosus genome elucidates the spidroin gene catalogue.</title>
        <authorList>
            <person name="Kono N."/>
            <person name="Nakamura H."/>
            <person name="Ohtoshi R."/>
            <person name="Moran D.A.P."/>
            <person name="Shinohara A."/>
            <person name="Yoshida Y."/>
            <person name="Fujiwara M."/>
            <person name="Mori M."/>
            <person name="Tomita M."/>
            <person name="Arakawa K."/>
        </authorList>
    </citation>
    <scope>NUCLEOTIDE SEQUENCE [LARGE SCALE GENOMIC DNA]</scope>
</reference>
<dbReference type="AlphaFoldDB" id="A0A4Y2EY32"/>
<evidence type="ECO:0000256" key="1">
    <source>
        <dbReference type="SAM" id="MobiDB-lite"/>
    </source>
</evidence>
<feature type="region of interest" description="Disordered" evidence="1">
    <location>
        <begin position="187"/>
        <end position="218"/>
    </location>
</feature>
<name>A0A4Y2EY32_ARAVE</name>
<dbReference type="OrthoDB" id="6432314at2759"/>
<sequence>MDSKAHTELPLPYLLALNDSRCDSWGAEVGVLVAIPGHGPTPLEGGTYNYRREHRLLFHFRISISCGMEPSLIALCLCCLAAFSEGYAHKFSPKEAGLSSDQAADFFRLLLSRYEADSSDYQDSEDPFGDDENLMLNSYDFSTDRENNRNLMPSNYDFPTDKLNSGNEMHPFRQAVEGYFREQMITQPPTKENEQPNPSTTAAPDGLASIPPASPEKGQKEYAMLRPPVDNHKKIEHWMKFMNENNLAMDINGIQKRKSVRLPKELFFNIKFSRNPLGTNNRTFTTSDNLSSTIQLFANIFLAKKQFYLGFNLGFNPILV</sequence>
<dbReference type="EMBL" id="BGPR01000727">
    <property type="protein sequence ID" value="GBM33199.1"/>
    <property type="molecule type" value="Genomic_DNA"/>
</dbReference>
<protein>
    <submittedName>
        <fullName evidence="2">Uncharacterized protein</fullName>
    </submittedName>
</protein>
<keyword evidence="3" id="KW-1185">Reference proteome</keyword>
<organism evidence="2 3">
    <name type="scientific">Araneus ventricosus</name>
    <name type="common">Orbweaver spider</name>
    <name type="synonym">Epeira ventricosa</name>
    <dbReference type="NCBI Taxonomy" id="182803"/>
    <lineage>
        <taxon>Eukaryota</taxon>
        <taxon>Metazoa</taxon>
        <taxon>Ecdysozoa</taxon>
        <taxon>Arthropoda</taxon>
        <taxon>Chelicerata</taxon>
        <taxon>Arachnida</taxon>
        <taxon>Araneae</taxon>
        <taxon>Araneomorphae</taxon>
        <taxon>Entelegynae</taxon>
        <taxon>Araneoidea</taxon>
        <taxon>Araneidae</taxon>
        <taxon>Araneus</taxon>
    </lineage>
</organism>
<proteinExistence type="predicted"/>
<evidence type="ECO:0000313" key="2">
    <source>
        <dbReference type="EMBL" id="GBM33199.1"/>
    </source>
</evidence>
<gene>
    <name evidence="2" type="ORF">AVEN_251615_1</name>
</gene>
<feature type="compositionally biased region" description="Polar residues" evidence="1">
    <location>
        <begin position="187"/>
        <end position="202"/>
    </location>
</feature>
<dbReference type="Proteomes" id="UP000499080">
    <property type="component" value="Unassembled WGS sequence"/>
</dbReference>
<evidence type="ECO:0000313" key="3">
    <source>
        <dbReference type="Proteomes" id="UP000499080"/>
    </source>
</evidence>
<accession>A0A4Y2EY32</accession>
<comment type="caution">
    <text evidence="2">The sequence shown here is derived from an EMBL/GenBank/DDBJ whole genome shotgun (WGS) entry which is preliminary data.</text>
</comment>